<evidence type="ECO:0000313" key="3">
    <source>
        <dbReference type="Proteomes" id="UP001162031"/>
    </source>
</evidence>
<dbReference type="EMBL" id="CANTFL010001211">
    <property type="protein sequence ID" value="CAI5734199.1"/>
    <property type="molecule type" value="Genomic_DNA"/>
</dbReference>
<keyword evidence="3" id="KW-1185">Reference proteome</keyword>
<accession>A0AAV0UHD8</accession>
<name>A0AAV0UHD8_HYABA</name>
<feature type="chain" id="PRO_5043471606" evidence="1">
    <location>
        <begin position="29"/>
        <end position="147"/>
    </location>
</feature>
<sequence>MRSRGGWGHSSALLGCLLLQLVGQKTEAASAHYSLNLTGIASGTAYTLSVNIGTLDDSGSQSGSNAFRLIADTGSSNDAVLGSECCGPKALVTYSCEASSTCAKAEGDAVTLAFAGANIDPACLAYRAATARGDWGNIPTTSTDSKR</sequence>
<dbReference type="Proteomes" id="UP001162031">
    <property type="component" value="Unassembled WGS sequence"/>
</dbReference>
<keyword evidence="1" id="KW-0732">Signal</keyword>
<dbReference type="AlphaFoldDB" id="A0AAV0UHD8"/>
<dbReference type="SUPFAM" id="SSF50630">
    <property type="entry name" value="Acid proteases"/>
    <property type="match status" value="1"/>
</dbReference>
<dbReference type="PROSITE" id="PS51257">
    <property type="entry name" value="PROKAR_LIPOPROTEIN"/>
    <property type="match status" value="1"/>
</dbReference>
<proteinExistence type="predicted"/>
<evidence type="ECO:0000313" key="2">
    <source>
        <dbReference type="EMBL" id="CAI5734199.1"/>
    </source>
</evidence>
<evidence type="ECO:0000256" key="1">
    <source>
        <dbReference type="SAM" id="SignalP"/>
    </source>
</evidence>
<organism evidence="2 3">
    <name type="scientific">Hyaloperonospora brassicae</name>
    <name type="common">Brassica downy mildew</name>
    <name type="synonym">Peronospora brassicae</name>
    <dbReference type="NCBI Taxonomy" id="162125"/>
    <lineage>
        <taxon>Eukaryota</taxon>
        <taxon>Sar</taxon>
        <taxon>Stramenopiles</taxon>
        <taxon>Oomycota</taxon>
        <taxon>Peronosporomycetes</taxon>
        <taxon>Peronosporales</taxon>
        <taxon>Peronosporaceae</taxon>
        <taxon>Hyaloperonospora</taxon>
    </lineage>
</organism>
<feature type="signal peptide" evidence="1">
    <location>
        <begin position="1"/>
        <end position="28"/>
    </location>
</feature>
<gene>
    <name evidence="2" type="ORF">HBR001_LOCUS6080</name>
</gene>
<reference evidence="2" key="1">
    <citation type="submission" date="2022-12" db="EMBL/GenBank/DDBJ databases">
        <authorList>
            <person name="Webb A."/>
        </authorList>
    </citation>
    <scope>NUCLEOTIDE SEQUENCE</scope>
    <source>
        <strain evidence="2">Hp1</strain>
    </source>
</reference>
<protein>
    <submittedName>
        <fullName evidence="2">Uncharacterized protein</fullName>
    </submittedName>
</protein>
<dbReference type="Gene3D" id="2.40.70.10">
    <property type="entry name" value="Acid Proteases"/>
    <property type="match status" value="1"/>
</dbReference>
<comment type="caution">
    <text evidence="2">The sequence shown here is derived from an EMBL/GenBank/DDBJ whole genome shotgun (WGS) entry which is preliminary data.</text>
</comment>
<dbReference type="InterPro" id="IPR021109">
    <property type="entry name" value="Peptidase_aspartic_dom_sf"/>
</dbReference>